<evidence type="ECO:0000313" key="2">
    <source>
        <dbReference type="EMBL" id="KAG5765331.1"/>
    </source>
</evidence>
<reference evidence="2" key="2">
    <citation type="submission" date="2020-10" db="EMBL/GenBank/DDBJ databases">
        <authorList>
            <person name="Peck L.D."/>
            <person name="Nowell R.W."/>
            <person name="Flood J."/>
            <person name="Ryan M.J."/>
            <person name="Barraclough T.G."/>
        </authorList>
    </citation>
    <scope>NUCLEOTIDE SEQUENCE</scope>
    <source>
        <strain evidence="2">IMI 127659i</strain>
    </source>
</reference>
<reference evidence="2" key="1">
    <citation type="journal article" date="2020" name="bioRxiv">
        <title>Historical genomics reveals the evolutionary mechanisms behind multiple outbreaks of the host-specific coffee wilt pathogen Fusarium xylarioides.</title>
        <authorList>
            <person name="Peck D."/>
            <person name="Nowell R.W."/>
            <person name="Flood J."/>
            <person name="Ryan M.J."/>
            <person name="Barraclough T.G."/>
        </authorList>
    </citation>
    <scope>NUCLEOTIDE SEQUENCE</scope>
    <source>
        <strain evidence="2">IMI 127659i</strain>
    </source>
</reference>
<dbReference type="OrthoDB" id="103819at2759"/>
<evidence type="ECO:0000313" key="3">
    <source>
        <dbReference type="Proteomes" id="UP000750502"/>
    </source>
</evidence>
<dbReference type="Proteomes" id="UP000750502">
    <property type="component" value="Unassembled WGS sequence"/>
</dbReference>
<proteinExistence type="predicted"/>
<feature type="region of interest" description="Disordered" evidence="1">
    <location>
        <begin position="219"/>
        <end position="250"/>
    </location>
</feature>
<evidence type="ECO:0000256" key="1">
    <source>
        <dbReference type="SAM" id="MobiDB-lite"/>
    </source>
</evidence>
<name>A0A9P7HTH8_9HYPO</name>
<sequence length="276" mass="31197">MIGVSLDSRHIPEPEDNLRERLGESYTRTNKVLSHTLQNERAFSGPNEIREMELGIGTINFEYLHILMVLLKSHSPSSNLRLETAREAISLLPSLISNWTSVYNPMICKIAIQRDLELLSITVSYYSTMREQMQMLAPLCKRLENIAAVFLRLAKQYVDGPHPFVTTQQLSAKAHTVGSSEEENSDMALGDTQMEIGSEIGVDLEHYIQWLPPNMISTQDSHTTVISDGHPAHGPSTSASPESVQRESRGTKRPFDVMFDWFAWDVYYGEQNDDIV</sequence>
<dbReference type="EMBL" id="JADFTT010000205">
    <property type="protein sequence ID" value="KAG5765331.1"/>
    <property type="molecule type" value="Genomic_DNA"/>
</dbReference>
<keyword evidence="3" id="KW-1185">Reference proteome</keyword>
<organism evidence="2 3">
    <name type="scientific">Fusarium xylarioides</name>
    <dbReference type="NCBI Taxonomy" id="221167"/>
    <lineage>
        <taxon>Eukaryota</taxon>
        <taxon>Fungi</taxon>
        <taxon>Dikarya</taxon>
        <taxon>Ascomycota</taxon>
        <taxon>Pezizomycotina</taxon>
        <taxon>Sordariomycetes</taxon>
        <taxon>Hypocreomycetidae</taxon>
        <taxon>Hypocreales</taxon>
        <taxon>Nectriaceae</taxon>
        <taxon>Fusarium</taxon>
        <taxon>Fusarium fujikuroi species complex</taxon>
    </lineage>
</organism>
<accession>A0A9P7HTH8</accession>
<gene>
    <name evidence="2" type="ORF">H9Q72_006583</name>
</gene>
<dbReference type="AlphaFoldDB" id="A0A9P7HTH8"/>
<comment type="caution">
    <text evidence="2">The sequence shown here is derived from an EMBL/GenBank/DDBJ whole genome shotgun (WGS) entry which is preliminary data.</text>
</comment>
<protein>
    <submittedName>
        <fullName evidence="2">Uncharacterized protein</fullName>
    </submittedName>
</protein>